<dbReference type="CDD" id="cd00093">
    <property type="entry name" value="HTH_XRE"/>
    <property type="match status" value="1"/>
</dbReference>
<dbReference type="GO" id="GO:0005829">
    <property type="term" value="C:cytosol"/>
    <property type="evidence" value="ECO:0007669"/>
    <property type="project" value="TreeGrafter"/>
</dbReference>
<dbReference type="Pfam" id="PF01381">
    <property type="entry name" value="HTH_3"/>
    <property type="match status" value="1"/>
</dbReference>
<sequence>MLLEESLATVLKKYRSQCNLSQEELAFRCELDRTYISLIERKKRRPTLNVIFNICRNLNIKPSLLVKEIEDLMLQDV</sequence>
<accession>S0FHP5</accession>
<name>S0FHP5_RUMCE</name>
<dbReference type="GO" id="GO:0003677">
    <property type="term" value="F:DNA binding"/>
    <property type="evidence" value="ECO:0007669"/>
    <property type="project" value="UniProtKB-KW"/>
</dbReference>
<reference evidence="3 4" key="1">
    <citation type="journal article" date="2013" name="Genome Announc.">
        <title>Draft Genome Sequence of the Cellulolytic, Mesophilic, Anaerobic Bacterium Clostridium termitidis Strain CT1112 (DSM 5398).</title>
        <authorList>
            <person name="Lal S."/>
            <person name="Ramachandran U."/>
            <person name="Zhang X."/>
            <person name="Munir R."/>
            <person name="Sparling R."/>
            <person name="Levin D.B."/>
        </authorList>
    </citation>
    <scope>NUCLEOTIDE SEQUENCE [LARGE SCALE GENOMIC DNA]</scope>
    <source>
        <strain evidence="3 4">CT1112</strain>
    </source>
</reference>
<keyword evidence="1" id="KW-0238">DNA-binding</keyword>
<proteinExistence type="predicted"/>
<protein>
    <submittedName>
        <fullName evidence="3">Helix-turn-helix protein</fullName>
    </submittedName>
</protein>
<dbReference type="InterPro" id="IPR050807">
    <property type="entry name" value="TransReg_Diox_bact_type"/>
</dbReference>
<dbReference type="InterPro" id="IPR001387">
    <property type="entry name" value="Cro/C1-type_HTH"/>
</dbReference>
<evidence type="ECO:0000313" key="4">
    <source>
        <dbReference type="Proteomes" id="UP000014155"/>
    </source>
</evidence>
<dbReference type="RefSeq" id="WP_004629627.1">
    <property type="nucleotide sequence ID" value="NZ_AORV01000065.1"/>
</dbReference>
<dbReference type="InterPro" id="IPR010982">
    <property type="entry name" value="Lambda_DNA-bd_dom_sf"/>
</dbReference>
<feature type="domain" description="HTH cro/C1-type" evidence="2">
    <location>
        <begin position="11"/>
        <end position="65"/>
    </location>
</feature>
<dbReference type="EMBL" id="AORV01000065">
    <property type="protein sequence ID" value="EMS69461.1"/>
    <property type="molecule type" value="Genomic_DNA"/>
</dbReference>
<comment type="caution">
    <text evidence="3">The sequence shown here is derived from an EMBL/GenBank/DDBJ whole genome shotgun (WGS) entry which is preliminary data.</text>
</comment>
<evidence type="ECO:0000256" key="1">
    <source>
        <dbReference type="ARBA" id="ARBA00023125"/>
    </source>
</evidence>
<dbReference type="PANTHER" id="PTHR46797">
    <property type="entry name" value="HTH-TYPE TRANSCRIPTIONAL REGULATOR"/>
    <property type="match status" value="1"/>
</dbReference>
<organism evidence="3 4">
    <name type="scientific">Ruminiclostridium cellobioparum subsp. termitidis CT1112</name>
    <dbReference type="NCBI Taxonomy" id="1195236"/>
    <lineage>
        <taxon>Bacteria</taxon>
        <taxon>Bacillati</taxon>
        <taxon>Bacillota</taxon>
        <taxon>Clostridia</taxon>
        <taxon>Eubacteriales</taxon>
        <taxon>Oscillospiraceae</taxon>
        <taxon>Ruminiclostridium</taxon>
    </lineage>
</organism>
<dbReference type="AlphaFoldDB" id="S0FHP5"/>
<dbReference type="Proteomes" id="UP000014155">
    <property type="component" value="Unassembled WGS sequence"/>
</dbReference>
<dbReference type="Gene3D" id="1.10.260.40">
    <property type="entry name" value="lambda repressor-like DNA-binding domains"/>
    <property type="match status" value="1"/>
</dbReference>
<dbReference type="STRING" id="1195236.CTER_4889"/>
<dbReference type="PROSITE" id="PS50943">
    <property type="entry name" value="HTH_CROC1"/>
    <property type="match status" value="1"/>
</dbReference>
<dbReference type="eggNOG" id="COG1476">
    <property type="taxonomic scope" value="Bacteria"/>
</dbReference>
<gene>
    <name evidence="3" type="ORF">CTER_4889</name>
</gene>
<dbReference type="SUPFAM" id="SSF47413">
    <property type="entry name" value="lambda repressor-like DNA-binding domains"/>
    <property type="match status" value="1"/>
</dbReference>
<evidence type="ECO:0000259" key="2">
    <source>
        <dbReference type="PROSITE" id="PS50943"/>
    </source>
</evidence>
<evidence type="ECO:0000313" key="3">
    <source>
        <dbReference type="EMBL" id="EMS69461.1"/>
    </source>
</evidence>
<dbReference type="PANTHER" id="PTHR46797:SF1">
    <property type="entry name" value="METHYLPHOSPHONATE SYNTHASE"/>
    <property type="match status" value="1"/>
</dbReference>
<keyword evidence="4" id="KW-1185">Reference proteome</keyword>
<dbReference type="GO" id="GO:0003700">
    <property type="term" value="F:DNA-binding transcription factor activity"/>
    <property type="evidence" value="ECO:0007669"/>
    <property type="project" value="TreeGrafter"/>
</dbReference>
<dbReference type="PATRIC" id="fig|1195236.3.peg.5081"/>
<dbReference type="SMART" id="SM00530">
    <property type="entry name" value="HTH_XRE"/>
    <property type="match status" value="1"/>
</dbReference>